<sequence>MVIKLTAKHKTARLLSSMTLNTHMVGTGGNKWVENEIHKRSWYRRERNSQLVQESSQPSRELQSAGDCALFSRLCVCACVRSRYIPTIWELSGAGMLWLKLLSRGSK</sequence>
<organism evidence="1 2">
    <name type="scientific">Aldrovandia affinis</name>
    <dbReference type="NCBI Taxonomy" id="143900"/>
    <lineage>
        <taxon>Eukaryota</taxon>
        <taxon>Metazoa</taxon>
        <taxon>Chordata</taxon>
        <taxon>Craniata</taxon>
        <taxon>Vertebrata</taxon>
        <taxon>Euteleostomi</taxon>
        <taxon>Actinopterygii</taxon>
        <taxon>Neopterygii</taxon>
        <taxon>Teleostei</taxon>
        <taxon>Notacanthiformes</taxon>
        <taxon>Halosauridae</taxon>
        <taxon>Aldrovandia</taxon>
    </lineage>
</organism>
<reference evidence="1" key="1">
    <citation type="journal article" date="2023" name="Science">
        <title>Genome structures resolve the early diversification of teleost fishes.</title>
        <authorList>
            <person name="Parey E."/>
            <person name="Louis A."/>
            <person name="Montfort J."/>
            <person name="Bouchez O."/>
            <person name="Roques C."/>
            <person name="Iampietro C."/>
            <person name="Lluch J."/>
            <person name="Castinel A."/>
            <person name="Donnadieu C."/>
            <person name="Desvignes T."/>
            <person name="Floi Bucao C."/>
            <person name="Jouanno E."/>
            <person name="Wen M."/>
            <person name="Mejri S."/>
            <person name="Dirks R."/>
            <person name="Jansen H."/>
            <person name="Henkel C."/>
            <person name="Chen W.J."/>
            <person name="Zahm M."/>
            <person name="Cabau C."/>
            <person name="Klopp C."/>
            <person name="Thompson A.W."/>
            <person name="Robinson-Rechavi M."/>
            <person name="Braasch I."/>
            <person name="Lecointre G."/>
            <person name="Bobe J."/>
            <person name="Postlethwait J.H."/>
            <person name="Berthelot C."/>
            <person name="Roest Crollius H."/>
            <person name="Guiguen Y."/>
        </authorList>
    </citation>
    <scope>NUCLEOTIDE SEQUENCE</scope>
    <source>
        <strain evidence="1">NC1722</strain>
    </source>
</reference>
<gene>
    <name evidence="1" type="ORF">AAFF_G00395960</name>
</gene>
<dbReference type="Proteomes" id="UP001221898">
    <property type="component" value="Unassembled WGS sequence"/>
</dbReference>
<proteinExistence type="predicted"/>
<keyword evidence="2" id="KW-1185">Reference proteome</keyword>
<evidence type="ECO:0000313" key="1">
    <source>
        <dbReference type="EMBL" id="KAJ8400472.1"/>
    </source>
</evidence>
<accession>A0AAD7SD94</accession>
<protein>
    <submittedName>
        <fullName evidence="1">Uncharacterized protein</fullName>
    </submittedName>
</protein>
<comment type="caution">
    <text evidence="1">The sequence shown here is derived from an EMBL/GenBank/DDBJ whole genome shotgun (WGS) entry which is preliminary data.</text>
</comment>
<dbReference type="EMBL" id="JAINUG010000076">
    <property type="protein sequence ID" value="KAJ8400472.1"/>
    <property type="molecule type" value="Genomic_DNA"/>
</dbReference>
<name>A0AAD7SD94_9TELE</name>
<dbReference type="AlphaFoldDB" id="A0AAD7SD94"/>
<evidence type="ECO:0000313" key="2">
    <source>
        <dbReference type="Proteomes" id="UP001221898"/>
    </source>
</evidence>